<dbReference type="EMBL" id="JARAKH010000025">
    <property type="protein sequence ID" value="KAK8390782.1"/>
    <property type="molecule type" value="Genomic_DNA"/>
</dbReference>
<organism evidence="1 2">
    <name type="scientific">Scylla paramamosain</name>
    <name type="common">Mud crab</name>
    <dbReference type="NCBI Taxonomy" id="85552"/>
    <lineage>
        <taxon>Eukaryota</taxon>
        <taxon>Metazoa</taxon>
        <taxon>Ecdysozoa</taxon>
        <taxon>Arthropoda</taxon>
        <taxon>Crustacea</taxon>
        <taxon>Multicrustacea</taxon>
        <taxon>Malacostraca</taxon>
        <taxon>Eumalacostraca</taxon>
        <taxon>Eucarida</taxon>
        <taxon>Decapoda</taxon>
        <taxon>Pleocyemata</taxon>
        <taxon>Brachyura</taxon>
        <taxon>Eubrachyura</taxon>
        <taxon>Portunoidea</taxon>
        <taxon>Portunidae</taxon>
        <taxon>Portuninae</taxon>
        <taxon>Scylla</taxon>
    </lineage>
</organism>
<evidence type="ECO:0000313" key="1">
    <source>
        <dbReference type="EMBL" id="KAK8390782.1"/>
    </source>
</evidence>
<comment type="caution">
    <text evidence="1">The sequence shown here is derived from an EMBL/GenBank/DDBJ whole genome shotgun (WGS) entry which is preliminary data.</text>
</comment>
<dbReference type="AlphaFoldDB" id="A0AAW0TX80"/>
<keyword evidence="2" id="KW-1185">Reference proteome</keyword>
<proteinExistence type="predicted"/>
<sequence length="86" mass="9320">MESSIQVPLPLTPKHHNTTVPECCSCARVRVRERVRVSSGGRRSLYGKGHQVICHAGSWVTALAWLELRSDRSTHASGGRISAAGV</sequence>
<gene>
    <name evidence="1" type="ORF">O3P69_010469</name>
</gene>
<accession>A0AAW0TX80</accession>
<protein>
    <submittedName>
        <fullName evidence="1">Uncharacterized protein</fullName>
    </submittedName>
</protein>
<reference evidence="1 2" key="1">
    <citation type="submission" date="2023-03" db="EMBL/GenBank/DDBJ databases">
        <title>High-quality genome of Scylla paramamosain provides insights in environmental adaptation.</title>
        <authorList>
            <person name="Zhang L."/>
        </authorList>
    </citation>
    <scope>NUCLEOTIDE SEQUENCE [LARGE SCALE GENOMIC DNA]</scope>
    <source>
        <strain evidence="1">LZ_2023a</strain>
        <tissue evidence="1">Muscle</tissue>
    </source>
</reference>
<name>A0AAW0TX80_SCYPA</name>
<dbReference type="Proteomes" id="UP001487740">
    <property type="component" value="Unassembled WGS sequence"/>
</dbReference>
<evidence type="ECO:0000313" key="2">
    <source>
        <dbReference type="Proteomes" id="UP001487740"/>
    </source>
</evidence>